<name>A0A975SXH6_9ACTN</name>
<reference evidence="2" key="1">
    <citation type="submission" date="2021-06" db="EMBL/GenBank/DDBJ databases">
        <title>Complete genome sequence of Nocardioides sp. G188.</title>
        <authorList>
            <person name="Im W.-T."/>
        </authorList>
    </citation>
    <scope>NUCLEOTIDE SEQUENCE</scope>
    <source>
        <strain evidence="2">G188</strain>
    </source>
</reference>
<feature type="transmembrane region" description="Helical" evidence="1">
    <location>
        <begin position="20"/>
        <end position="38"/>
    </location>
</feature>
<proteinExistence type="predicted"/>
<feature type="transmembrane region" description="Helical" evidence="1">
    <location>
        <begin position="50"/>
        <end position="70"/>
    </location>
</feature>
<dbReference type="Proteomes" id="UP000683575">
    <property type="component" value="Chromosome"/>
</dbReference>
<evidence type="ECO:0000313" key="2">
    <source>
        <dbReference type="EMBL" id="QWZ07753.1"/>
    </source>
</evidence>
<keyword evidence="1" id="KW-0472">Membrane</keyword>
<keyword evidence="3" id="KW-1185">Reference proteome</keyword>
<evidence type="ECO:0000313" key="3">
    <source>
        <dbReference type="Proteomes" id="UP000683575"/>
    </source>
</evidence>
<accession>A0A975SXH6</accession>
<keyword evidence="1" id="KW-1133">Transmembrane helix</keyword>
<dbReference type="RefSeq" id="WP_216939263.1">
    <property type="nucleotide sequence ID" value="NZ_CP077062.1"/>
</dbReference>
<evidence type="ECO:0000256" key="1">
    <source>
        <dbReference type="SAM" id="Phobius"/>
    </source>
</evidence>
<keyword evidence="1" id="KW-0812">Transmembrane</keyword>
<sequence length="139" mass="13641">MSAGTWDVLLLGAAALHAGFQLTVTLVAYPALVAVPAGQWAAAHARHSRGIAPLVALVYGAALVACLGATTGDPSAGTWVADAGTLLAVTVTATAAAPTHGRLAAGPEPALLRRLLIVDRLRSVGAVVALAGALAAALP</sequence>
<protein>
    <recommendedName>
        <fullName evidence="4">DUF1772 domain-containing protein</fullName>
    </recommendedName>
</protein>
<gene>
    <name evidence="2" type="ORF">KRR39_20545</name>
</gene>
<dbReference type="EMBL" id="CP077062">
    <property type="protein sequence ID" value="QWZ07753.1"/>
    <property type="molecule type" value="Genomic_DNA"/>
</dbReference>
<organism evidence="2 3">
    <name type="scientific">Nocardioides panacis</name>
    <dbReference type="NCBI Taxonomy" id="2849501"/>
    <lineage>
        <taxon>Bacteria</taxon>
        <taxon>Bacillati</taxon>
        <taxon>Actinomycetota</taxon>
        <taxon>Actinomycetes</taxon>
        <taxon>Propionibacteriales</taxon>
        <taxon>Nocardioidaceae</taxon>
        <taxon>Nocardioides</taxon>
    </lineage>
</organism>
<dbReference type="KEGG" id="nps:KRR39_20545"/>
<evidence type="ECO:0008006" key="4">
    <source>
        <dbReference type="Google" id="ProtNLM"/>
    </source>
</evidence>
<dbReference type="AlphaFoldDB" id="A0A975SXH6"/>